<dbReference type="EMBL" id="CAJGYO010000013">
    <property type="protein sequence ID" value="CAD6265710.1"/>
    <property type="molecule type" value="Genomic_DNA"/>
</dbReference>
<feature type="region of interest" description="Disordered" evidence="1">
    <location>
        <begin position="38"/>
        <end position="76"/>
    </location>
</feature>
<reference evidence="2" key="1">
    <citation type="submission" date="2020-10" db="EMBL/GenBank/DDBJ databases">
        <authorList>
            <person name="Han B."/>
            <person name="Lu T."/>
            <person name="Zhao Q."/>
            <person name="Huang X."/>
            <person name="Zhao Y."/>
        </authorList>
    </citation>
    <scope>NUCLEOTIDE SEQUENCE</scope>
</reference>
<evidence type="ECO:0000313" key="3">
    <source>
        <dbReference type="Proteomes" id="UP000604825"/>
    </source>
</evidence>
<dbReference type="AlphaFoldDB" id="A0A811R6M7"/>
<evidence type="ECO:0000313" key="2">
    <source>
        <dbReference type="EMBL" id="CAD6265710.1"/>
    </source>
</evidence>
<feature type="compositionally biased region" description="Low complexity" evidence="1">
    <location>
        <begin position="51"/>
        <end position="62"/>
    </location>
</feature>
<comment type="caution">
    <text evidence="2">The sequence shown here is derived from an EMBL/GenBank/DDBJ whole genome shotgun (WGS) entry which is preliminary data.</text>
</comment>
<name>A0A811R6M7_9POAL</name>
<gene>
    <name evidence="2" type="ORF">NCGR_LOCUS49015</name>
</gene>
<organism evidence="2 3">
    <name type="scientific">Miscanthus lutarioriparius</name>
    <dbReference type="NCBI Taxonomy" id="422564"/>
    <lineage>
        <taxon>Eukaryota</taxon>
        <taxon>Viridiplantae</taxon>
        <taxon>Streptophyta</taxon>
        <taxon>Embryophyta</taxon>
        <taxon>Tracheophyta</taxon>
        <taxon>Spermatophyta</taxon>
        <taxon>Magnoliopsida</taxon>
        <taxon>Liliopsida</taxon>
        <taxon>Poales</taxon>
        <taxon>Poaceae</taxon>
        <taxon>PACMAD clade</taxon>
        <taxon>Panicoideae</taxon>
        <taxon>Andropogonodae</taxon>
        <taxon>Andropogoneae</taxon>
        <taxon>Saccharinae</taxon>
        <taxon>Miscanthus</taxon>
    </lineage>
</organism>
<sequence>MEEEAVAVGAAGLAMLEMEMEEELEAVLAEAVGLAEAAAAMHAPPAPPHRAAPGRTAATPPLSGGGAGIQESPEIQPPASLNHVVVLLGPRSGGDPRATGDPATCELREVVVLGRGA</sequence>
<dbReference type="Proteomes" id="UP000604825">
    <property type="component" value="Unassembled WGS sequence"/>
</dbReference>
<keyword evidence="3" id="KW-1185">Reference proteome</keyword>
<accession>A0A811R6M7</accession>
<protein>
    <submittedName>
        <fullName evidence="2">Uncharacterized protein</fullName>
    </submittedName>
</protein>
<evidence type="ECO:0000256" key="1">
    <source>
        <dbReference type="SAM" id="MobiDB-lite"/>
    </source>
</evidence>
<proteinExistence type="predicted"/>